<dbReference type="EMBL" id="JAJSOF020000027">
    <property type="protein sequence ID" value="KAJ4433797.1"/>
    <property type="molecule type" value="Genomic_DNA"/>
</dbReference>
<keyword evidence="3" id="KW-1185">Reference proteome</keyword>
<evidence type="ECO:0000256" key="1">
    <source>
        <dbReference type="SAM" id="MobiDB-lite"/>
    </source>
</evidence>
<accession>A0ABQ8SI72</accession>
<feature type="compositionally biased region" description="Basic and acidic residues" evidence="1">
    <location>
        <begin position="30"/>
        <end position="47"/>
    </location>
</feature>
<protein>
    <submittedName>
        <fullName evidence="2">Uncharacterized protein</fullName>
    </submittedName>
</protein>
<evidence type="ECO:0000313" key="3">
    <source>
        <dbReference type="Proteomes" id="UP001148838"/>
    </source>
</evidence>
<name>A0ABQ8SI72_PERAM</name>
<evidence type="ECO:0000313" key="2">
    <source>
        <dbReference type="EMBL" id="KAJ4433797.1"/>
    </source>
</evidence>
<proteinExistence type="predicted"/>
<feature type="region of interest" description="Disordered" evidence="1">
    <location>
        <begin position="30"/>
        <end position="54"/>
    </location>
</feature>
<dbReference type="Proteomes" id="UP001148838">
    <property type="component" value="Unassembled WGS sequence"/>
</dbReference>
<sequence length="72" mass="7890">MAGLREVGNEPSGSLKATECELAIQRQERYQLSDRGGNKSKAERENCQIEASSTPNEISAPLINSIRVTVRT</sequence>
<gene>
    <name evidence="2" type="ORF">ANN_16109</name>
</gene>
<comment type="caution">
    <text evidence="2">The sequence shown here is derived from an EMBL/GenBank/DDBJ whole genome shotgun (WGS) entry which is preliminary data.</text>
</comment>
<organism evidence="2 3">
    <name type="scientific">Periplaneta americana</name>
    <name type="common">American cockroach</name>
    <name type="synonym">Blatta americana</name>
    <dbReference type="NCBI Taxonomy" id="6978"/>
    <lineage>
        <taxon>Eukaryota</taxon>
        <taxon>Metazoa</taxon>
        <taxon>Ecdysozoa</taxon>
        <taxon>Arthropoda</taxon>
        <taxon>Hexapoda</taxon>
        <taxon>Insecta</taxon>
        <taxon>Pterygota</taxon>
        <taxon>Neoptera</taxon>
        <taxon>Polyneoptera</taxon>
        <taxon>Dictyoptera</taxon>
        <taxon>Blattodea</taxon>
        <taxon>Blattoidea</taxon>
        <taxon>Blattidae</taxon>
        <taxon>Blattinae</taxon>
        <taxon>Periplaneta</taxon>
    </lineage>
</organism>
<reference evidence="2 3" key="1">
    <citation type="journal article" date="2022" name="Allergy">
        <title>Genome assembly and annotation of Periplaneta americana reveal a comprehensive cockroach allergen profile.</title>
        <authorList>
            <person name="Wang L."/>
            <person name="Xiong Q."/>
            <person name="Saelim N."/>
            <person name="Wang L."/>
            <person name="Nong W."/>
            <person name="Wan A.T."/>
            <person name="Shi M."/>
            <person name="Liu X."/>
            <person name="Cao Q."/>
            <person name="Hui J.H.L."/>
            <person name="Sookrung N."/>
            <person name="Leung T.F."/>
            <person name="Tungtrongchitr A."/>
            <person name="Tsui S.K.W."/>
        </authorList>
    </citation>
    <scope>NUCLEOTIDE SEQUENCE [LARGE SCALE GENOMIC DNA]</scope>
    <source>
        <strain evidence="2">PWHHKU_190912</strain>
    </source>
</reference>